<dbReference type="GO" id="GO:0046921">
    <property type="term" value="F:alpha-(1-&gt;6)-fucosyltransferase activity"/>
    <property type="evidence" value="ECO:0007669"/>
    <property type="project" value="TreeGrafter"/>
</dbReference>
<proteinExistence type="predicted"/>
<comment type="caution">
    <text evidence="1">The sequence shown here is derived from an EMBL/GenBank/DDBJ whole genome shotgun (WGS) entry which is preliminary data.</text>
</comment>
<evidence type="ECO:0000313" key="1">
    <source>
        <dbReference type="EMBL" id="CAE7190293.1"/>
    </source>
</evidence>
<dbReference type="EMBL" id="CAJNIZ010001412">
    <property type="protein sequence ID" value="CAE7190293.1"/>
    <property type="molecule type" value="Genomic_DNA"/>
</dbReference>
<sequence>RYPWRLVMRGRGSPASKVLFGTAFAQQKVWAHQHPENCSESKFLVYYHSRAGIGSQLHLLGQALALAMHMGRVLALPLSDPSMTLIDHTFCPDSRGFQCWLENITSCTAGGDVLTIRGIPEVARFTRKAVPEVFRKMLLQCSPIKRRFWFYWWRAQSVTYLVRFNARTRKAVDKMRSESLFACDTKVTSSETLAQGTISVHVRHGRKATEADVFEFLKYLEEMESLAADSTALRVLYPEVAESNTTFSYPANTYTARKVFLSTEDQQVVDEALRLCGGKPRWEVIYTRVRRSNDDAWVHAKKPEDARYEVLNAFMNLELALEADAWVCTLSSNWCRLIDELRMTIGRKASHPYLS</sequence>
<gene>
    <name evidence="1" type="primary">FucT6</name>
    <name evidence="1" type="ORF">SPIL2461_LOCUS1451</name>
</gene>
<reference evidence="1" key="1">
    <citation type="submission" date="2021-02" db="EMBL/GenBank/DDBJ databases">
        <authorList>
            <person name="Dougan E. K."/>
            <person name="Rhodes N."/>
            <person name="Thang M."/>
            <person name="Chan C."/>
        </authorList>
    </citation>
    <scope>NUCLEOTIDE SEQUENCE</scope>
</reference>
<dbReference type="Gene3D" id="3.40.50.11350">
    <property type="match status" value="1"/>
</dbReference>
<accession>A0A812J2B6</accession>
<name>A0A812J2B6_SYMPI</name>
<dbReference type="PANTHER" id="PTHR13132:SF29">
    <property type="entry name" value="ALPHA-(1,6)-FUCOSYLTRANSFERASE"/>
    <property type="match status" value="1"/>
</dbReference>
<evidence type="ECO:0000313" key="2">
    <source>
        <dbReference type="Proteomes" id="UP000649617"/>
    </source>
</evidence>
<feature type="non-terminal residue" evidence="1">
    <location>
        <position position="1"/>
    </location>
</feature>
<protein>
    <submittedName>
        <fullName evidence="1">FucT6 protein</fullName>
    </submittedName>
</protein>
<keyword evidence="2" id="KW-1185">Reference proteome</keyword>
<dbReference type="GO" id="GO:0006487">
    <property type="term" value="P:protein N-linked glycosylation"/>
    <property type="evidence" value="ECO:0007669"/>
    <property type="project" value="TreeGrafter"/>
</dbReference>
<feature type="non-terminal residue" evidence="1">
    <location>
        <position position="355"/>
    </location>
</feature>
<dbReference type="PANTHER" id="PTHR13132">
    <property type="entry name" value="ALPHA- 1,6 -FUCOSYLTRANSFERASE"/>
    <property type="match status" value="1"/>
</dbReference>
<dbReference type="AlphaFoldDB" id="A0A812J2B6"/>
<dbReference type="Proteomes" id="UP000649617">
    <property type="component" value="Unassembled WGS sequence"/>
</dbReference>
<dbReference type="OrthoDB" id="2014825at2759"/>
<organism evidence="1 2">
    <name type="scientific">Symbiodinium pilosum</name>
    <name type="common">Dinoflagellate</name>
    <dbReference type="NCBI Taxonomy" id="2952"/>
    <lineage>
        <taxon>Eukaryota</taxon>
        <taxon>Sar</taxon>
        <taxon>Alveolata</taxon>
        <taxon>Dinophyceae</taxon>
        <taxon>Suessiales</taxon>
        <taxon>Symbiodiniaceae</taxon>
        <taxon>Symbiodinium</taxon>
    </lineage>
</organism>